<dbReference type="InterPro" id="IPR038765">
    <property type="entry name" value="Papain-like_cys_pep_sf"/>
</dbReference>
<reference key="1">
    <citation type="submission" date="2010-11" db="EMBL/GenBank/DDBJ databases">
        <title>The complete genome of Paludibacter propionicigenes DSM 17365.</title>
        <authorList>
            <consortium name="US DOE Joint Genome Institute (JGI-PGF)"/>
            <person name="Lucas S."/>
            <person name="Copeland A."/>
            <person name="Lapidus A."/>
            <person name="Bruce D."/>
            <person name="Goodwin L."/>
            <person name="Pitluck S."/>
            <person name="Kyrpides N."/>
            <person name="Mavromatis K."/>
            <person name="Ivanova N."/>
            <person name="Munk A.C."/>
            <person name="Brettin T."/>
            <person name="Detter J.C."/>
            <person name="Han C."/>
            <person name="Tapia R."/>
            <person name="Land M."/>
            <person name="Hauser L."/>
            <person name="Markowitz V."/>
            <person name="Cheng J.-F."/>
            <person name="Hugenholtz P."/>
            <person name="Woyke T."/>
            <person name="Wu D."/>
            <person name="Gronow S."/>
            <person name="Wellnitz S."/>
            <person name="Brambilla E."/>
            <person name="Klenk H.-P."/>
            <person name="Eisen J.A."/>
        </authorList>
    </citation>
    <scope>NUCLEOTIDE SEQUENCE</scope>
    <source>
        <strain>WB4</strain>
    </source>
</reference>
<protein>
    <recommendedName>
        <fullName evidence="4">Aminopeptidase</fullName>
    </recommendedName>
</protein>
<reference evidence="8 9" key="2">
    <citation type="journal article" date="2011" name="Stand. Genomic Sci.">
        <title>Complete genome sequence of Paludibacter propionicigenes type strain (WB4).</title>
        <authorList>
            <person name="Gronow S."/>
            <person name="Munk C."/>
            <person name="Lapidus A."/>
            <person name="Nolan M."/>
            <person name="Lucas S."/>
            <person name="Hammon N."/>
            <person name="Deshpande S."/>
            <person name="Cheng J.F."/>
            <person name="Tapia R."/>
            <person name="Han C."/>
            <person name="Goodwin L."/>
            <person name="Pitluck S."/>
            <person name="Liolios K."/>
            <person name="Ivanova N."/>
            <person name="Mavromatis K."/>
            <person name="Mikhailova N."/>
            <person name="Pati A."/>
            <person name="Chen A."/>
            <person name="Palaniappan K."/>
            <person name="Land M."/>
            <person name="Hauser L."/>
            <person name="Chang Y.J."/>
            <person name="Jeffries C.D."/>
            <person name="Brambilla E."/>
            <person name="Rohde M."/>
            <person name="Goker M."/>
            <person name="Detter J.C."/>
            <person name="Woyke T."/>
            <person name="Bristow J."/>
            <person name="Eisen J.A."/>
            <person name="Markowitz V."/>
            <person name="Hugenholtz P."/>
            <person name="Kyrpides N.C."/>
            <person name="Klenk H.P."/>
        </authorList>
    </citation>
    <scope>NUCLEOTIDE SEQUENCE [LARGE SCALE GENOMIC DNA]</scope>
    <source>
        <strain evidence="9">DSM 17365 / JCM 13257 / WB4</strain>
    </source>
</reference>
<sequence length="400" mass="44838">MIKKALLLVVIVLSCSFTFAQEVKVPAAKVDSFNFTVVKQNKITSVKNQASSGTCWSFSGLGFFEAELLRMGKPEVDLSEMFVVHHSYSDKADKYVRMNGTSNFGGGGSFYDVVYVLKNYGIVPETLMTGLNYGEEKHKHGELDALTSAYVKVIVSNPNKKLSTAWKAGFDGILDAYLGQTPKEFTVAGKKFTPQSYEQSLGLNLDDYVSLTSFTHHPFYTKFAIEIPDNWRNDESYNLPLNEFMQVFDNAIDKGYCIAWASDVSEKGFTRNGIAVDPEVKVANLPGTDQAKWLNISQKEMEEKIYKVQGPQPEVKVTPEIRQAGFDNYQTTDDHGMVIFGTAKDQNGTKYYLVKNSWGTDSKYKGIWYASEAFVMHKTIDILVHKDAVPKEILKKLGIK</sequence>
<evidence type="ECO:0000256" key="6">
    <source>
        <dbReference type="SAM" id="SignalP"/>
    </source>
</evidence>
<name>E4T5K0_PALPW</name>
<evidence type="ECO:0000256" key="1">
    <source>
        <dbReference type="ARBA" id="ARBA00022670"/>
    </source>
</evidence>
<dbReference type="PROSITE" id="PS51257">
    <property type="entry name" value="PROKAR_LIPOPROTEIN"/>
    <property type="match status" value="1"/>
</dbReference>
<dbReference type="GO" id="GO:0006508">
    <property type="term" value="P:proteolysis"/>
    <property type="evidence" value="ECO:0007669"/>
    <property type="project" value="UniProtKB-KW"/>
</dbReference>
<dbReference type="PIRSF" id="PIRSF005700">
    <property type="entry name" value="PepC"/>
    <property type="match status" value="1"/>
</dbReference>
<proteinExistence type="inferred from homology"/>
<keyword evidence="9" id="KW-1185">Reference proteome</keyword>
<feature type="active site" evidence="5">
    <location>
        <position position="335"/>
    </location>
</feature>
<accession>E4T5K0</accession>
<evidence type="ECO:0000256" key="4">
    <source>
        <dbReference type="PIRNR" id="PIRNR005700"/>
    </source>
</evidence>
<dbReference type="KEGG" id="ppn:Palpr_1855"/>
<evidence type="ECO:0000256" key="2">
    <source>
        <dbReference type="ARBA" id="ARBA00022801"/>
    </source>
</evidence>
<dbReference type="InterPro" id="IPR004134">
    <property type="entry name" value="Peptidase_C1B"/>
</dbReference>
<feature type="signal peptide" evidence="6">
    <location>
        <begin position="1"/>
        <end position="20"/>
    </location>
</feature>
<dbReference type="GO" id="GO:0009636">
    <property type="term" value="P:response to toxic substance"/>
    <property type="evidence" value="ECO:0007669"/>
    <property type="project" value="TreeGrafter"/>
</dbReference>
<dbReference type="GO" id="GO:0070005">
    <property type="term" value="F:cysteine-type aminopeptidase activity"/>
    <property type="evidence" value="ECO:0007669"/>
    <property type="project" value="InterPro"/>
</dbReference>
<dbReference type="Pfam" id="PF03051">
    <property type="entry name" value="Peptidase_C1_2"/>
    <property type="match status" value="1"/>
</dbReference>
<dbReference type="Proteomes" id="UP000008718">
    <property type="component" value="Chromosome"/>
</dbReference>
<dbReference type="EMBL" id="CP002345">
    <property type="protein sequence ID" value="ADQ79994.1"/>
    <property type="molecule type" value="Genomic_DNA"/>
</dbReference>
<dbReference type="OrthoDB" id="9814054at2"/>
<dbReference type="PANTHER" id="PTHR10363:SF2">
    <property type="entry name" value="BLEOMYCIN HYDROLASE"/>
    <property type="match status" value="1"/>
</dbReference>
<evidence type="ECO:0000256" key="3">
    <source>
        <dbReference type="ARBA" id="ARBA00022807"/>
    </source>
</evidence>
<evidence type="ECO:0000259" key="7">
    <source>
        <dbReference type="Pfam" id="PF00112"/>
    </source>
</evidence>
<dbReference type="Pfam" id="PF00112">
    <property type="entry name" value="Peptidase_C1"/>
    <property type="match status" value="1"/>
</dbReference>
<dbReference type="PROSITE" id="PS00139">
    <property type="entry name" value="THIOL_PROTEASE_CYS"/>
    <property type="match status" value="1"/>
</dbReference>
<evidence type="ECO:0000313" key="9">
    <source>
        <dbReference type="Proteomes" id="UP000008718"/>
    </source>
</evidence>
<keyword evidence="3 4" id="KW-0788">Thiol protease</keyword>
<dbReference type="InterPro" id="IPR000668">
    <property type="entry name" value="Peptidase_C1A_C"/>
</dbReference>
<feature type="domain" description="Peptidase C1A papain C-terminal" evidence="7">
    <location>
        <begin position="39"/>
        <end position="128"/>
    </location>
</feature>
<dbReference type="GO" id="GO:0043418">
    <property type="term" value="P:homocysteine catabolic process"/>
    <property type="evidence" value="ECO:0007669"/>
    <property type="project" value="TreeGrafter"/>
</dbReference>
<dbReference type="AlphaFoldDB" id="E4T5K0"/>
<dbReference type="GO" id="GO:0005737">
    <property type="term" value="C:cytoplasm"/>
    <property type="evidence" value="ECO:0007669"/>
    <property type="project" value="TreeGrafter"/>
</dbReference>
<comment type="similarity">
    <text evidence="4">Belongs to the peptidase C1 family.</text>
</comment>
<keyword evidence="6" id="KW-0732">Signal</keyword>
<feature type="active site" evidence="5">
    <location>
        <position position="55"/>
    </location>
</feature>
<dbReference type="HOGENOM" id="CLU_056707_1_0_10"/>
<keyword evidence="2 4" id="KW-0378">Hydrolase</keyword>
<dbReference type="eggNOG" id="COG3579">
    <property type="taxonomic scope" value="Bacteria"/>
</dbReference>
<gene>
    <name evidence="8" type="ordered locus">Palpr_1855</name>
</gene>
<feature type="active site" evidence="5">
    <location>
        <position position="356"/>
    </location>
</feature>
<keyword evidence="4" id="KW-0031">Aminopeptidase</keyword>
<evidence type="ECO:0000256" key="5">
    <source>
        <dbReference type="PIRSR" id="PIRSR005700-1"/>
    </source>
</evidence>
<organism evidence="8 9">
    <name type="scientific">Paludibacter propionicigenes (strain DSM 17365 / JCM 13257 / WB4)</name>
    <dbReference type="NCBI Taxonomy" id="694427"/>
    <lineage>
        <taxon>Bacteria</taxon>
        <taxon>Pseudomonadati</taxon>
        <taxon>Bacteroidota</taxon>
        <taxon>Bacteroidia</taxon>
        <taxon>Bacteroidales</taxon>
        <taxon>Paludibacteraceae</taxon>
        <taxon>Paludibacter</taxon>
    </lineage>
</organism>
<keyword evidence="1 4" id="KW-0645">Protease</keyword>
<dbReference type="SUPFAM" id="SSF54001">
    <property type="entry name" value="Cysteine proteinases"/>
    <property type="match status" value="1"/>
</dbReference>
<evidence type="ECO:0000313" key="8">
    <source>
        <dbReference type="EMBL" id="ADQ79994.1"/>
    </source>
</evidence>
<dbReference type="STRING" id="694427.Palpr_1855"/>
<feature type="chain" id="PRO_5003189154" description="Aminopeptidase" evidence="6">
    <location>
        <begin position="21"/>
        <end position="400"/>
    </location>
</feature>
<dbReference type="Gene3D" id="3.90.70.10">
    <property type="entry name" value="Cysteine proteinases"/>
    <property type="match status" value="1"/>
</dbReference>
<dbReference type="PANTHER" id="PTHR10363">
    <property type="entry name" value="BLEOMYCIN HYDROLASE"/>
    <property type="match status" value="1"/>
</dbReference>
<dbReference type="InterPro" id="IPR000169">
    <property type="entry name" value="Pept_cys_AS"/>
</dbReference>